<sequence length="1570" mass="171809">MSPSETRTLPNAADKAALKALAGRVIQACPSLHDTAHETARGILKKHGVESLDPDEVYYHRFKAAQSSSLTFTGWEHVLEKPYESTTLTELVIHRFRATDYDNADLLDLYGGFYTKGPEYGDFNQTNEVRLHANEVLKDFWALKFSDLYRDKLDSFWRDHADAFRTQAKCNFLSKAVQALELKHLSAEDFHTCITAVAPHLSWPVSLAMLQTDVAPGPDAQVAALDLDGHVATNLLRITDAAGRQVLYVPGDQQTFKVFETAAQLHWWMLGIMDDKKTRDLFLCHFSLTDREAMTDDISDLMNRLVQTWGKSDHHMINQKNQAVTTDAFGWLRDRTRAAMYDEAEQLLTTNAQLSKKIWIGYLSAGLKIFGPLAVIGWPVALPVLGASIANLALNIDQAVNGRTSAERKAGVTGSVFSAIDTLFNLAALHGPGPIAEVGADVDAAEAAEMAKYDEALNPETAEPASPAVPAPPTLPQLPGDGLGQIPSSWRRLQGLDGATAMTEGGRFEQIYRINANPSTLIKLKDAVFYVRYEVDVNGGGTWAIIDPLNPHASTGSLPVRLNAEGEWERVLRPSEAMRGGSPMDTPTTSTRPPLASDYRRPSAYGEPGFTNPSSSLPTPFDLKNQSSFDIGLAMSGGPDYIKPIITPTGEAGSFSTSDYFINPMRAKILSSARNFFSRPFFASALPERPALPAITPGMNPEQLIEKSLANAEGLVIAESPNRVASTYLLIKQMPNLAKQGVKTLYLHRFYNDLHQLDLDTFARSGVMPDRLGKYLRELDPTNMGRFNTLELLHAARDNHIRIQASECLANYLPKGSAVDVQMSKNFITSEILRLDQAKNGVGKWVVLTGAQNTNTFRGVAGISEINGGTSLRITEELGGEGSQIKIAYGPKVNNLSTFDQVKPPLNALDTDLSLQVPMRESEQIHPYIFEQRDLERVLSSPGDCVMQQTRDELTLIHRNRLNNLVRNRIQHSDAGYFIDRDAFPRLNGAVYKTLPELRGALRANGLTLKGLPPAKTLVPAIELERPAVQAAVETTVESGAALAPSAIPTGAVEASLRPEIPPSWEANEILEGRNPVSEPGRDQGIYRLESNPAAAILLNDTPYYVQYINDVNDGGHWAIINPENPFSFSEAIPVRVNAQGEWEVLPRPGLKGGAGQLLNRVPGRRPAPTVQSPATAYEIPPDSRPPLENAAAGPGTAKYALSDEGVNLFDNGADPYAPFKSRRQQLFKDAVAFLRRFRAANRPPIPSVPAKAPTATWLEALLEDGRGIVVGEAHSGVGSKQLLIEHMELLAQKNVKTLYCEHLLRDFHQAALDSFFESGEMPETLRRYLQSLDNGMGTDPLGQYNFMELIKAARARKIRIQAIDCLASYRTDGFIPAVTDSQIARGAQRHALMNYYASTVIRADQAAQGAHKWVALVGNTHVSSYKGVPGLSELEEVHGLRVEDVAPGQSQGIIPDPGIPASGEEGAVKSDLLFQSQIPRKPATAAELDALLQRCGTFTVDSSSVSPILKHRSKLGELVSTDIRNQNGYFFIERPNWPSVSGKRFDSLKALFAALEDMGMVMVGKPAPL</sequence>
<feature type="region of interest" description="Disordered" evidence="1">
    <location>
        <begin position="1156"/>
        <end position="1195"/>
    </location>
</feature>
<dbReference type="Gene3D" id="3.40.50.11550">
    <property type="match status" value="2"/>
</dbReference>
<evidence type="ECO:0000259" key="2">
    <source>
        <dbReference type="Pfam" id="PF20178"/>
    </source>
</evidence>
<dbReference type="CDD" id="cd14729">
    <property type="entry name" value="RtxA-like"/>
    <property type="match status" value="2"/>
</dbReference>
<name>A0A0R2YDC5_9PSED</name>
<evidence type="ECO:0000256" key="1">
    <source>
        <dbReference type="SAM" id="MobiDB-lite"/>
    </source>
</evidence>
<comment type="caution">
    <text evidence="3">The sequence shown here is derived from an EMBL/GenBank/DDBJ whole genome shotgun (WGS) entry which is preliminary data.</text>
</comment>
<evidence type="ECO:0000313" key="4">
    <source>
        <dbReference type="Proteomes" id="UP000051446"/>
    </source>
</evidence>
<organism evidence="3 4">
    <name type="scientific">Pseudomonas libanensis</name>
    <dbReference type="NCBI Taxonomy" id="75588"/>
    <lineage>
        <taxon>Bacteria</taxon>
        <taxon>Pseudomonadati</taxon>
        <taxon>Pseudomonadota</taxon>
        <taxon>Gammaproteobacteria</taxon>
        <taxon>Pseudomonadales</taxon>
        <taxon>Pseudomonadaceae</taxon>
        <taxon>Pseudomonas</taxon>
    </lineage>
</organism>
<dbReference type="Proteomes" id="UP000051446">
    <property type="component" value="Unassembled WGS sequence"/>
</dbReference>
<proteinExistence type="predicted"/>
<reference evidence="3 4" key="1">
    <citation type="submission" date="2015-02" db="EMBL/GenBank/DDBJ databases">
        <title>Pseudomonas helleri sp. nov. and Pseudomonas weihenstephanensis sp. nov., isolated from raw cows milk.</title>
        <authorList>
            <person name="von Neubeck M."/>
            <person name="Huptas C."/>
            <person name="Wenning M."/>
            <person name="Scherer S."/>
        </authorList>
    </citation>
    <scope>NUCLEOTIDE SEQUENCE [LARGE SCALE GENOMIC DNA]</scope>
    <source>
        <strain evidence="3 4">DSM 17149</strain>
    </source>
</reference>
<dbReference type="PATRIC" id="fig|75588.4.peg.145"/>
<dbReference type="Pfam" id="PF20178">
    <property type="entry name" value="ToxA_N"/>
    <property type="match status" value="1"/>
</dbReference>
<protein>
    <recommendedName>
        <fullName evidence="2">Dermonecrotic toxin N-terminal domain-containing protein</fullName>
    </recommendedName>
</protein>
<gene>
    <name evidence="3" type="ORF">TU73_16995</name>
</gene>
<evidence type="ECO:0000313" key="3">
    <source>
        <dbReference type="EMBL" id="KRP44260.1"/>
    </source>
</evidence>
<accession>A0A0R2YDC5</accession>
<dbReference type="EMBL" id="JYLH01000010">
    <property type="protein sequence ID" value="KRP44260.1"/>
    <property type="molecule type" value="Genomic_DNA"/>
</dbReference>
<dbReference type="InterPro" id="IPR046673">
    <property type="entry name" value="ToxA_N"/>
</dbReference>
<dbReference type="RefSeq" id="WP_057013189.1">
    <property type="nucleotide sequence ID" value="NZ_JYLH01000010.1"/>
</dbReference>
<dbReference type="SUPFAM" id="SSF159501">
    <property type="entry name" value="EreA/ChaN-like"/>
    <property type="match status" value="2"/>
</dbReference>
<feature type="region of interest" description="Disordered" evidence="1">
    <location>
        <begin position="577"/>
        <end position="597"/>
    </location>
</feature>
<feature type="domain" description="Dermonecrotic toxin N-terminal" evidence="2">
    <location>
        <begin position="27"/>
        <end position="288"/>
    </location>
</feature>